<evidence type="ECO:0000313" key="2">
    <source>
        <dbReference type="EMBL" id="KAG7284277.1"/>
    </source>
</evidence>
<dbReference type="AlphaFoldDB" id="A0AAD4EN44"/>
<dbReference type="Proteomes" id="UP001197093">
    <property type="component" value="Unassembled WGS sequence"/>
</dbReference>
<protein>
    <submittedName>
        <fullName evidence="2">Uncharacterized protein</fullName>
    </submittedName>
</protein>
<keyword evidence="3" id="KW-1185">Reference proteome</keyword>
<proteinExistence type="predicted"/>
<name>A0AAD4EN44_9PEZI</name>
<evidence type="ECO:0000256" key="1">
    <source>
        <dbReference type="SAM" id="MobiDB-lite"/>
    </source>
</evidence>
<reference evidence="2" key="1">
    <citation type="submission" date="2023-02" db="EMBL/GenBank/DDBJ databases">
        <authorList>
            <person name="Palmer J.M."/>
        </authorList>
    </citation>
    <scope>NUCLEOTIDE SEQUENCE</scope>
    <source>
        <strain evidence="2">FW57</strain>
    </source>
</reference>
<feature type="region of interest" description="Disordered" evidence="1">
    <location>
        <begin position="272"/>
        <end position="294"/>
    </location>
</feature>
<dbReference type="EMBL" id="JAHCVI010000006">
    <property type="protein sequence ID" value="KAG7284277.1"/>
    <property type="molecule type" value="Genomic_DNA"/>
</dbReference>
<sequence>MRPVVSDKEDEVGIIKDYRARQTLDLVARRMHATIRACGEQSADTLLESRRHGQAKDDPMAPMHTVFEVIGAMIYAMEWTSGQPWTGDPVPSMGPLELVSALEAPPVYFPGYSLQLPRLPSDESWNIIACATWDWANDIGLRVPVWDVATMIYYYRIHRKPVDAQEHKEGWIGYTGVLQEMIAEVSNRGRDRLERKLSLDAHLFIPRFVRDRKLRKEMLLVAQDIAAKHGCKLAPPEMPKPPLWRRLISQVPSQRTDDKKKRDKSLKVLEGLGWENSGDGDAKPSRADKDCFMG</sequence>
<comment type="caution">
    <text evidence="2">The sequence shown here is derived from an EMBL/GenBank/DDBJ whole genome shotgun (WGS) entry which is preliminary data.</text>
</comment>
<gene>
    <name evidence="2" type="ORF">NEMBOFW57_010643</name>
</gene>
<evidence type="ECO:0000313" key="3">
    <source>
        <dbReference type="Proteomes" id="UP001197093"/>
    </source>
</evidence>
<organism evidence="2 3">
    <name type="scientific">Staphylotrichum longicolle</name>
    <dbReference type="NCBI Taxonomy" id="669026"/>
    <lineage>
        <taxon>Eukaryota</taxon>
        <taxon>Fungi</taxon>
        <taxon>Dikarya</taxon>
        <taxon>Ascomycota</taxon>
        <taxon>Pezizomycotina</taxon>
        <taxon>Sordariomycetes</taxon>
        <taxon>Sordariomycetidae</taxon>
        <taxon>Sordariales</taxon>
        <taxon>Chaetomiaceae</taxon>
        <taxon>Staphylotrichum</taxon>
    </lineage>
</organism>
<accession>A0AAD4EN44</accession>
<feature type="compositionally biased region" description="Basic and acidic residues" evidence="1">
    <location>
        <begin position="280"/>
        <end position="294"/>
    </location>
</feature>